<dbReference type="OrthoDB" id="5985073at2759"/>
<dbReference type="eggNOG" id="KOG4157">
    <property type="taxonomic scope" value="Eukaryota"/>
</dbReference>
<protein>
    <recommendedName>
        <fullName evidence="9">WSC domain-containing protein</fullName>
    </recommendedName>
</protein>
<feature type="domain" description="WSC" evidence="9">
    <location>
        <begin position="25"/>
        <end position="117"/>
    </location>
</feature>
<evidence type="ECO:0000256" key="2">
    <source>
        <dbReference type="ARBA" id="ARBA00022692"/>
    </source>
</evidence>
<evidence type="ECO:0000256" key="1">
    <source>
        <dbReference type="ARBA" id="ARBA00004167"/>
    </source>
</evidence>
<evidence type="ECO:0000256" key="3">
    <source>
        <dbReference type="ARBA" id="ARBA00022729"/>
    </source>
</evidence>
<evidence type="ECO:0000256" key="4">
    <source>
        <dbReference type="ARBA" id="ARBA00022989"/>
    </source>
</evidence>
<keyword evidence="11" id="KW-1185">Reference proteome</keyword>
<dbReference type="PANTHER" id="PTHR24269:SF16">
    <property type="entry name" value="PROTEIN SLG1"/>
    <property type="match status" value="1"/>
</dbReference>
<gene>
    <name evidence="10" type="ORF">TAPDE_000851</name>
</gene>
<dbReference type="GO" id="GO:0005886">
    <property type="term" value="C:plasma membrane"/>
    <property type="evidence" value="ECO:0007669"/>
    <property type="project" value="TreeGrafter"/>
</dbReference>
<comment type="subcellular location">
    <subcellularLocation>
        <location evidence="1">Membrane</location>
        <topology evidence="1">Single-pass membrane protein</topology>
    </subcellularLocation>
</comment>
<keyword evidence="5" id="KW-0472">Membrane</keyword>
<reference evidence="10 11" key="1">
    <citation type="journal article" date="2013" name="MBio">
        <title>Genome sequencing of the plant pathogen Taphrina deformans, the causal agent of peach leaf curl.</title>
        <authorList>
            <person name="Cisse O.H."/>
            <person name="Almeida J.M.G.C.F."/>
            <person name="Fonseca A."/>
            <person name="Kumar A.A."/>
            <person name="Salojaervi J."/>
            <person name="Overmyer K."/>
            <person name="Hauser P.M."/>
            <person name="Pagni M."/>
        </authorList>
    </citation>
    <scope>NUCLEOTIDE SEQUENCE [LARGE SCALE GENOMIC DNA]</scope>
    <source>
        <strain evidence="11">PYCC 5710 / ATCC 11124 / CBS 356.35 / IMI 108563 / JCM 9778 / NBRC 8474</strain>
    </source>
</reference>
<dbReference type="EMBL" id="CAHR02000027">
    <property type="protein sequence ID" value="CCG81142.1"/>
    <property type="molecule type" value="Genomic_DNA"/>
</dbReference>
<dbReference type="PANTHER" id="PTHR24269">
    <property type="entry name" value="KREMEN PROTEIN"/>
    <property type="match status" value="1"/>
</dbReference>
<dbReference type="Pfam" id="PF01822">
    <property type="entry name" value="WSC"/>
    <property type="match status" value="1"/>
</dbReference>
<evidence type="ECO:0000256" key="8">
    <source>
        <dbReference type="SAM" id="SignalP"/>
    </source>
</evidence>
<keyword evidence="2" id="KW-0812">Transmembrane</keyword>
<dbReference type="InterPro" id="IPR051836">
    <property type="entry name" value="Kremen_rcpt"/>
</dbReference>
<keyword evidence="4" id="KW-1133">Transmembrane helix</keyword>
<evidence type="ECO:0000313" key="11">
    <source>
        <dbReference type="Proteomes" id="UP000013776"/>
    </source>
</evidence>
<comment type="caution">
    <text evidence="10">The sequence shown here is derived from an EMBL/GenBank/DDBJ whole genome shotgun (WGS) entry which is preliminary data.</text>
</comment>
<evidence type="ECO:0000256" key="7">
    <source>
        <dbReference type="SAM" id="MobiDB-lite"/>
    </source>
</evidence>
<evidence type="ECO:0000259" key="9">
    <source>
        <dbReference type="PROSITE" id="PS51212"/>
    </source>
</evidence>
<feature type="chain" id="PRO_5004381906" description="WSC domain-containing protein" evidence="8">
    <location>
        <begin position="20"/>
        <end position="989"/>
    </location>
</feature>
<keyword evidence="6" id="KW-0325">Glycoprotein</keyword>
<evidence type="ECO:0000313" key="10">
    <source>
        <dbReference type="EMBL" id="CCG81142.1"/>
    </source>
</evidence>
<feature type="region of interest" description="Disordered" evidence="7">
    <location>
        <begin position="902"/>
        <end position="964"/>
    </location>
</feature>
<accession>R4X767</accession>
<dbReference type="InterPro" id="IPR002889">
    <property type="entry name" value="WSC_carb-bd"/>
</dbReference>
<dbReference type="AlphaFoldDB" id="R4X767"/>
<name>R4X767_TAPDE</name>
<keyword evidence="3 8" id="KW-0732">Signal</keyword>
<dbReference type="Proteomes" id="UP000013776">
    <property type="component" value="Unassembled WGS sequence"/>
</dbReference>
<dbReference type="STRING" id="1097556.R4X767"/>
<evidence type="ECO:0000256" key="5">
    <source>
        <dbReference type="ARBA" id="ARBA00023136"/>
    </source>
</evidence>
<dbReference type="SMART" id="SM00321">
    <property type="entry name" value="WSC"/>
    <property type="match status" value="1"/>
</dbReference>
<dbReference type="PROSITE" id="PS51212">
    <property type="entry name" value="WSC"/>
    <property type="match status" value="1"/>
</dbReference>
<proteinExistence type="predicted"/>
<sequence length="989" mass="94997">MASLLIPFSITLLSVHVAAQQPQNGPNHLACYQDFWPVSRTVLNAVNTTSNGMTIEVCQAFCASQNYIYYGLEYQNQCYCGNQLPFVLSNLECDQSCFGNPAEACGGNNSLSTYFTGVFPSGTTDLTNAIPALEANLARAESAATGSQLNQLVAAQSLLNNVNTQTASVLTSAIAAANSALAGYQSAATTTLDTSAALSTLSMYASRISEAEATATGTKLSSLQAAGSSVANVLQASATSGARATGAVQAAVAALGIYQGAIPDSNSANNLAQLSTIQSEVNAALLTAQAGQSSTLANAQNVISSILNNVPTVTASATQVVDSGIAVGLAALASPTQSANNVAELMSISSELATAVGTATADRLSSIQNAQTVVGSVLNQATGTAMVTSAIPSAISVGLAALATTASTDAAGDSNLAALSSIQSRLMTVAMTATGDQGAAVSRAEQTASAVLASSDSAAAIGAIAVGLAALNALNGAANTVAPISTPVGNADALATLSMIDSSLLAAEATASGAQRASLVAAENTASAVLAGSRISAAPAAISQGLAALRGGNLVGSGTPVVNSDALATLSMVESQLIAAESTASGGRRGSILSAAATASAVLANAQVSAAPAAIAVGIAALAGSDGNLASLSAVDSQLLAAEATATGQRLSSVRSAEALASSVLGSGQSQAAAAAIVAGLAALGLASGSSNDQANVLASLSSIDSRLLAAESTATGARLASLRGAEMTASGVLAQSQVSAAPAAITAGLLALGVTDGSGDTSGAVLASLSSVDARLRAAESTASGARLASLRGAEMTASGVLAQSQVSAAPAAISAGLLALAVMDGSDSSDNSGAVLASLSSVDARLLAAESTASGARLASLRGAEMTASGVLAQSQVSAAPAAISAGLLALNAVDGGVQSSQGSGTGMRTSSTAGAAGASAGSRTGTGAGAATNTGTRVGGATATTAGGTGAASTSGTGGSTTSNAGLLSLSIMMMAIFIGAPLAIL</sequence>
<organism evidence="10 11">
    <name type="scientific">Taphrina deformans (strain PYCC 5710 / ATCC 11124 / CBS 356.35 / IMI 108563 / JCM 9778 / NBRC 8474)</name>
    <name type="common">Peach leaf curl fungus</name>
    <name type="synonym">Lalaria deformans</name>
    <dbReference type="NCBI Taxonomy" id="1097556"/>
    <lineage>
        <taxon>Eukaryota</taxon>
        <taxon>Fungi</taxon>
        <taxon>Dikarya</taxon>
        <taxon>Ascomycota</taxon>
        <taxon>Taphrinomycotina</taxon>
        <taxon>Taphrinomycetes</taxon>
        <taxon>Taphrinales</taxon>
        <taxon>Taphrinaceae</taxon>
        <taxon>Taphrina</taxon>
    </lineage>
</organism>
<dbReference type="VEuPathDB" id="FungiDB:TAPDE_000851"/>
<evidence type="ECO:0000256" key="6">
    <source>
        <dbReference type="ARBA" id="ARBA00023180"/>
    </source>
</evidence>
<feature type="signal peptide" evidence="8">
    <location>
        <begin position="1"/>
        <end position="19"/>
    </location>
</feature>